<dbReference type="InterPro" id="IPR018062">
    <property type="entry name" value="HTH_AraC-typ_CS"/>
</dbReference>
<keyword evidence="6" id="KW-1185">Reference proteome</keyword>
<keyword evidence="2" id="KW-0238">DNA-binding</keyword>
<dbReference type="PANTHER" id="PTHR46796">
    <property type="entry name" value="HTH-TYPE TRANSCRIPTIONAL ACTIVATOR RHAS-RELATED"/>
    <property type="match status" value="1"/>
</dbReference>
<evidence type="ECO:0000256" key="1">
    <source>
        <dbReference type="ARBA" id="ARBA00023015"/>
    </source>
</evidence>
<feature type="domain" description="HTH araC/xylS-type" evidence="4">
    <location>
        <begin position="220"/>
        <end position="321"/>
    </location>
</feature>
<gene>
    <name evidence="5" type="ORF">Aco03nite_030700</name>
</gene>
<organism evidence="5 6">
    <name type="scientific">Actinoplanes couchii</name>
    <dbReference type="NCBI Taxonomy" id="403638"/>
    <lineage>
        <taxon>Bacteria</taxon>
        <taxon>Bacillati</taxon>
        <taxon>Actinomycetota</taxon>
        <taxon>Actinomycetes</taxon>
        <taxon>Micromonosporales</taxon>
        <taxon>Micromonosporaceae</taxon>
        <taxon>Actinoplanes</taxon>
    </lineage>
</organism>
<dbReference type="InterPro" id="IPR009057">
    <property type="entry name" value="Homeodomain-like_sf"/>
</dbReference>
<dbReference type="PROSITE" id="PS00041">
    <property type="entry name" value="HTH_ARAC_FAMILY_1"/>
    <property type="match status" value="1"/>
</dbReference>
<protein>
    <recommendedName>
        <fullName evidence="4">HTH araC/xylS-type domain-containing protein</fullName>
    </recommendedName>
</protein>
<dbReference type="InterPro" id="IPR035418">
    <property type="entry name" value="AraC-bd_2"/>
</dbReference>
<dbReference type="PROSITE" id="PS01124">
    <property type="entry name" value="HTH_ARAC_FAMILY_2"/>
    <property type="match status" value="1"/>
</dbReference>
<dbReference type="Proteomes" id="UP000612282">
    <property type="component" value="Unassembled WGS sequence"/>
</dbReference>
<dbReference type="SUPFAM" id="SSF46689">
    <property type="entry name" value="Homeodomain-like"/>
    <property type="match status" value="1"/>
</dbReference>
<comment type="caution">
    <text evidence="5">The sequence shown here is derived from an EMBL/GenBank/DDBJ whole genome shotgun (WGS) entry which is preliminary data.</text>
</comment>
<sequence length="335" mass="36601">MTAARSTSDVRLPGMYRWSGPGATPTADVWRDTFIGLHGASRVTLAETGPWAGRLEWQETRSHRIVLCGDVREEFIREPRHIRTDPRGAVELLVPIRGSAHVEQAGTSGEIRSGALALCGVDRPLRFAHGEDFLSVALIVPDEALQRRSPGIGHEPQLFDGTAGLGRLIRQTVLTLQEERERLSGPGFDIACDQLLELVCLAAEGGTDSAPAGRRAEVETQIRRYVRRHAADPDLSVIRIARDLGWSARYLQDVLQAAGTTSRDLIRTERLRLARSRLAAPAWGERSIAQIAYACGFASHASFATAYRREFGVTPRDSRLGQRASVDPQGGAGDV</sequence>
<evidence type="ECO:0000313" key="5">
    <source>
        <dbReference type="EMBL" id="GID54666.1"/>
    </source>
</evidence>
<keyword evidence="1" id="KW-0805">Transcription regulation</keyword>
<dbReference type="Pfam" id="PF14525">
    <property type="entry name" value="AraC_binding_2"/>
    <property type="match status" value="1"/>
</dbReference>
<dbReference type="InterPro" id="IPR020449">
    <property type="entry name" value="Tscrpt_reg_AraC-type_HTH"/>
</dbReference>
<dbReference type="InterPro" id="IPR050204">
    <property type="entry name" value="AraC_XylS_family_regulators"/>
</dbReference>
<dbReference type="Gene3D" id="1.10.10.60">
    <property type="entry name" value="Homeodomain-like"/>
    <property type="match status" value="1"/>
</dbReference>
<dbReference type="Pfam" id="PF12833">
    <property type="entry name" value="HTH_18"/>
    <property type="match status" value="1"/>
</dbReference>
<dbReference type="SMART" id="SM00342">
    <property type="entry name" value="HTH_ARAC"/>
    <property type="match status" value="1"/>
</dbReference>
<reference evidence="5 6" key="1">
    <citation type="submission" date="2021-01" db="EMBL/GenBank/DDBJ databases">
        <title>Whole genome shotgun sequence of Actinoplanes couchii NBRC 106145.</title>
        <authorList>
            <person name="Komaki H."/>
            <person name="Tamura T."/>
        </authorList>
    </citation>
    <scope>NUCLEOTIDE SEQUENCE [LARGE SCALE GENOMIC DNA]</scope>
    <source>
        <strain evidence="5 6">NBRC 106145</strain>
    </source>
</reference>
<evidence type="ECO:0000256" key="2">
    <source>
        <dbReference type="ARBA" id="ARBA00023125"/>
    </source>
</evidence>
<dbReference type="InterPro" id="IPR018060">
    <property type="entry name" value="HTH_AraC"/>
</dbReference>
<accession>A0ABQ3X824</accession>
<dbReference type="PANTHER" id="PTHR46796:SF6">
    <property type="entry name" value="ARAC SUBFAMILY"/>
    <property type="match status" value="1"/>
</dbReference>
<dbReference type="PRINTS" id="PR00032">
    <property type="entry name" value="HTHARAC"/>
</dbReference>
<proteinExistence type="predicted"/>
<dbReference type="EMBL" id="BOMG01000042">
    <property type="protein sequence ID" value="GID54666.1"/>
    <property type="molecule type" value="Genomic_DNA"/>
</dbReference>
<name>A0ABQ3X824_9ACTN</name>
<keyword evidence="3" id="KW-0804">Transcription</keyword>
<evidence type="ECO:0000313" key="6">
    <source>
        <dbReference type="Proteomes" id="UP000612282"/>
    </source>
</evidence>
<evidence type="ECO:0000259" key="4">
    <source>
        <dbReference type="PROSITE" id="PS01124"/>
    </source>
</evidence>
<evidence type="ECO:0000256" key="3">
    <source>
        <dbReference type="ARBA" id="ARBA00023163"/>
    </source>
</evidence>